<feature type="transmembrane region" description="Helical" evidence="1">
    <location>
        <begin position="74"/>
        <end position="93"/>
    </location>
</feature>
<name>A0ABV9N1R8_9FLAO</name>
<keyword evidence="1" id="KW-0812">Transmembrane</keyword>
<evidence type="ECO:0000313" key="3">
    <source>
        <dbReference type="Proteomes" id="UP001595953"/>
    </source>
</evidence>
<keyword evidence="3" id="KW-1185">Reference proteome</keyword>
<organism evidence="2 3">
    <name type="scientific">Geojedonia litorea</name>
    <dbReference type="NCBI Taxonomy" id="1268269"/>
    <lineage>
        <taxon>Bacteria</taxon>
        <taxon>Pseudomonadati</taxon>
        <taxon>Bacteroidota</taxon>
        <taxon>Flavobacteriia</taxon>
        <taxon>Flavobacteriales</taxon>
        <taxon>Flavobacteriaceae</taxon>
        <taxon>Geojedonia</taxon>
    </lineage>
</organism>
<keyword evidence="1" id="KW-0472">Membrane</keyword>
<protein>
    <submittedName>
        <fullName evidence="2">Tol-pal system YbgF family protein</fullName>
    </submittedName>
</protein>
<gene>
    <name evidence="2" type="ORF">ACFO5O_03525</name>
</gene>
<dbReference type="InterPro" id="IPR011990">
    <property type="entry name" value="TPR-like_helical_dom_sf"/>
</dbReference>
<dbReference type="Proteomes" id="UP001595953">
    <property type="component" value="Unassembled WGS sequence"/>
</dbReference>
<dbReference type="SUPFAM" id="SSF48452">
    <property type="entry name" value="TPR-like"/>
    <property type="match status" value="1"/>
</dbReference>
<dbReference type="RefSeq" id="WP_387961025.1">
    <property type="nucleotide sequence ID" value="NZ_JBHSGP010000006.1"/>
</dbReference>
<evidence type="ECO:0000313" key="2">
    <source>
        <dbReference type="EMBL" id="MFC4721379.1"/>
    </source>
</evidence>
<accession>A0ABV9N1R8</accession>
<proteinExistence type="predicted"/>
<dbReference type="EMBL" id="JBHSGP010000006">
    <property type="protein sequence ID" value="MFC4721379.1"/>
    <property type="molecule type" value="Genomic_DNA"/>
</dbReference>
<dbReference type="Gene3D" id="1.25.40.10">
    <property type="entry name" value="Tetratricopeptide repeat domain"/>
    <property type="match status" value="1"/>
</dbReference>
<dbReference type="Pfam" id="PF13174">
    <property type="entry name" value="TPR_6"/>
    <property type="match status" value="1"/>
</dbReference>
<keyword evidence="1" id="KW-1133">Transmembrane helix</keyword>
<evidence type="ECO:0000256" key="1">
    <source>
        <dbReference type="SAM" id="Phobius"/>
    </source>
</evidence>
<sequence>MDKDELIANYFLGNLTPDEEQKFEYLMQTDTDFKKDVEFQSQVKDAIFRHERHNLKQRLQDVEKDLIPKNTNKIKWLVAAAILISLSVGYYIFDSSYTYTELYAIYFEPAPNIVHPIVRDGIEDNDETKAFVAYQKQDYKLAAQLFDKVFQDTKTSEILFYEAISLMEINNIDQAIEKFEIHKKYNDLLSNKTHWYMALAYIKQNNIEKAKDVLNLIINNQESYNYKKAKELLRKL</sequence>
<comment type="caution">
    <text evidence="2">The sequence shown here is derived from an EMBL/GenBank/DDBJ whole genome shotgun (WGS) entry which is preliminary data.</text>
</comment>
<dbReference type="InterPro" id="IPR019734">
    <property type="entry name" value="TPR_rpt"/>
</dbReference>
<reference evidence="3" key="1">
    <citation type="journal article" date="2019" name="Int. J. Syst. Evol. Microbiol.">
        <title>The Global Catalogue of Microorganisms (GCM) 10K type strain sequencing project: providing services to taxonomists for standard genome sequencing and annotation.</title>
        <authorList>
            <consortium name="The Broad Institute Genomics Platform"/>
            <consortium name="The Broad Institute Genome Sequencing Center for Infectious Disease"/>
            <person name="Wu L."/>
            <person name="Ma J."/>
        </authorList>
    </citation>
    <scope>NUCLEOTIDE SEQUENCE [LARGE SCALE GENOMIC DNA]</scope>
    <source>
        <strain evidence="3">CCUG 63682</strain>
    </source>
</reference>